<sequence>MIARGFLVVLVPPHFLALLGHLRATGRAARLAVRSRGRYTNGLLLLLLLLLLLVTTSTMAATVTATSG</sequence>
<keyword evidence="1" id="KW-1133">Transmembrane helix</keyword>
<proteinExistence type="predicted"/>
<keyword evidence="1" id="KW-0472">Membrane</keyword>
<name>A0A2M3ZM44_9DIPT</name>
<evidence type="ECO:0000313" key="2">
    <source>
        <dbReference type="EMBL" id="MBW29530.1"/>
    </source>
</evidence>
<accession>A0A2M3ZM44</accession>
<dbReference type="AlphaFoldDB" id="A0A2M3ZM44"/>
<protein>
    <submittedName>
        <fullName evidence="2">Uncharacterized protein</fullName>
    </submittedName>
</protein>
<organism evidence="2">
    <name type="scientific">Anopheles braziliensis</name>
    <dbReference type="NCBI Taxonomy" id="58242"/>
    <lineage>
        <taxon>Eukaryota</taxon>
        <taxon>Metazoa</taxon>
        <taxon>Ecdysozoa</taxon>
        <taxon>Arthropoda</taxon>
        <taxon>Hexapoda</taxon>
        <taxon>Insecta</taxon>
        <taxon>Pterygota</taxon>
        <taxon>Neoptera</taxon>
        <taxon>Endopterygota</taxon>
        <taxon>Diptera</taxon>
        <taxon>Nematocera</taxon>
        <taxon>Culicoidea</taxon>
        <taxon>Culicidae</taxon>
        <taxon>Anophelinae</taxon>
        <taxon>Anopheles</taxon>
    </lineage>
</organism>
<keyword evidence="1" id="KW-0812">Transmembrane</keyword>
<dbReference type="EMBL" id="GGFM01008779">
    <property type="protein sequence ID" value="MBW29530.1"/>
    <property type="molecule type" value="Transcribed_RNA"/>
</dbReference>
<evidence type="ECO:0000256" key="1">
    <source>
        <dbReference type="SAM" id="Phobius"/>
    </source>
</evidence>
<reference evidence="2" key="1">
    <citation type="submission" date="2018-01" db="EMBL/GenBank/DDBJ databases">
        <title>An insight into the sialome of Amazonian anophelines.</title>
        <authorList>
            <person name="Ribeiro J.M."/>
            <person name="Scarpassa V."/>
            <person name="Calvo E."/>
        </authorList>
    </citation>
    <scope>NUCLEOTIDE SEQUENCE</scope>
    <source>
        <tissue evidence="2">Salivary glands</tissue>
    </source>
</reference>
<feature type="transmembrane region" description="Helical" evidence="1">
    <location>
        <begin position="44"/>
        <end position="65"/>
    </location>
</feature>